<dbReference type="PROSITE" id="PS50885">
    <property type="entry name" value="HAMP"/>
    <property type="match status" value="1"/>
</dbReference>
<dbReference type="PANTHER" id="PTHR43531">
    <property type="entry name" value="PROTEIN ICFG"/>
    <property type="match status" value="1"/>
</dbReference>
<protein>
    <submittedName>
        <fullName evidence="13">HAMP domain-containing protein</fullName>
    </submittedName>
    <submittedName>
        <fullName evidence="12 14">Methyl-accepting chemotaxis protein I</fullName>
    </submittedName>
</protein>
<dbReference type="Pfam" id="PF00672">
    <property type="entry name" value="HAMP"/>
    <property type="match status" value="1"/>
</dbReference>
<dbReference type="OrthoDB" id="9147953at2"/>
<dbReference type="PROSITE" id="PS50111">
    <property type="entry name" value="CHEMOTAXIS_TRANSDUC_2"/>
    <property type="match status" value="1"/>
</dbReference>
<dbReference type="KEGG" id="pec:W5S_1146"/>
<dbReference type="AlphaFoldDB" id="A0A0H3HZJ3"/>
<dbReference type="SMART" id="SM00304">
    <property type="entry name" value="HAMP"/>
    <property type="match status" value="1"/>
</dbReference>
<dbReference type="HOGENOM" id="CLU_000445_107_16_6"/>
<dbReference type="PRINTS" id="PR00260">
    <property type="entry name" value="CHEMTRNSDUCR"/>
</dbReference>
<evidence type="ECO:0000256" key="5">
    <source>
        <dbReference type="ARBA" id="ARBA00029447"/>
    </source>
</evidence>
<proteinExistence type="inferred from homology"/>
<reference evidence="12" key="2">
    <citation type="submission" date="2012-03" db="EMBL/GenBank/DDBJ databases">
        <authorList>
            <person name="Koskinen P."/>
            <person name="Laine P."/>
            <person name="Niemi O."/>
            <person name="Nykyri J."/>
            <person name="Harjunpaa H."/>
            <person name="Auvinen P."/>
            <person name="Paulin L."/>
            <person name="Pirhonen M."/>
            <person name="Palva T."/>
            <person name="Holm L."/>
        </authorList>
    </citation>
    <scope>NUCLEOTIDE SEQUENCE</scope>
    <source>
        <strain evidence="12">SCC3193</strain>
    </source>
</reference>
<evidence type="ECO:0000256" key="6">
    <source>
        <dbReference type="PROSITE-ProRule" id="PRU00284"/>
    </source>
</evidence>
<dbReference type="Pfam" id="PF12729">
    <property type="entry name" value="4HB_MCP_1"/>
    <property type="match status" value="1"/>
</dbReference>
<evidence type="ECO:0000313" key="16">
    <source>
        <dbReference type="Proteomes" id="UP000269665"/>
    </source>
</evidence>
<dbReference type="Pfam" id="PF00015">
    <property type="entry name" value="MCPsignal"/>
    <property type="match status" value="1"/>
</dbReference>
<evidence type="ECO:0000313" key="17">
    <source>
        <dbReference type="Proteomes" id="UP001194579"/>
    </source>
</evidence>
<comment type="similarity">
    <text evidence="5">Belongs to the methyl-accepting chemotaxis (MCP) protein family.</text>
</comment>
<reference evidence="13" key="5">
    <citation type="submission" date="2024-05" db="EMBL/GenBank/DDBJ databases">
        <title>Identification of Pectobacterium versatile causing blackleg of potato from New York State with a whole genome sequencing approach.</title>
        <authorList>
            <person name="Ma X."/>
            <person name="Swingle B."/>
        </authorList>
    </citation>
    <scope>NUCLEOTIDE SEQUENCE</scope>
    <source>
        <strain evidence="13">NY1588A</strain>
    </source>
</reference>
<dbReference type="SUPFAM" id="SSF58104">
    <property type="entry name" value="Methyl-accepting chemotaxis protein (MCP) signaling domain"/>
    <property type="match status" value="1"/>
</dbReference>
<dbReference type="STRING" id="1905730.W5S_1146"/>
<dbReference type="SMART" id="SM00283">
    <property type="entry name" value="MA"/>
    <property type="match status" value="1"/>
</dbReference>
<dbReference type="Proteomes" id="UP000008044">
    <property type="component" value="Chromosome"/>
</dbReference>
<dbReference type="InterPro" id="IPR051310">
    <property type="entry name" value="MCP_chemotaxis"/>
</dbReference>
<dbReference type="CDD" id="cd06225">
    <property type="entry name" value="HAMP"/>
    <property type="match status" value="1"/>
</dbReference>
<keyword evidence="17" id="KW-1185">Reference proteome</keyword>
<dbReference type="InterPro" id="IPR004089">
    <property type="entry name" value="MCPsignal_dom"/>
</dbReference>
<dbReference type="InterPro" id="IPR003660">
    <property type="entry name" value="HAMP_dom"/>
</dbReference>
<organism evidence="12 15">
    <name type="scientific">Pectobacterium parmentieri</name>
    <dbReference type="NCBI Taxonomy" id="1905730"/>
    <lineage>
        <taxon>Bacteria</taxon>
        <taxon>Pseudomonadati</taxon>
        <taxon>Pseudomonadota</taxon>
        <taxon>Gammaproteobacteria</taxon>
        <taxon>Enterobacterales</taxon>
        <taxon>Pectobacteriaceae</taxon>
        <taxon>Pectobacterium</taxon>
    </lineage>
</organism>
<feature type="domain" description="Methyl-accepting transducer" evidence="10">
    <location>
        <begin position="268"/>
        <end position="497"/>
    </location>
</feature>
<dbReference type="Gene3D" id="1.10.287.950">
    <property type="entry name" value="Methyl-accepting chemotaxis protein"/>
    <property type="match status" value="1"/>
</dbReference>
<dbReference type="InterPro" id="IPR004090">
    <property type="entry name" value="Chemotax_Me-accpt_rcpt"/>
</dbReference>
<dbReference type="InterPro" id="IPR024478">
    <property type="entry name" value="HlyB_4HB_MCP"/>
</dbReference>
<keyword evidence="9" id="KW-0472">Membrane</keyword>
<gene>
    <name evidence="12" type="ordered locus">W5S_1146</name>
    <name evidence="14" type="ORF">C5E00_00115</name>
    <name evidence="13" type="ORF">F6Q06_11185</name>
</gene>
<dbReference type="EMBL" id="WABS01000019">
    <property type="protein sequence ID" value="MBI0555047.1"/>
    <property type="molecule type" value="Genomic_DNA"/>
</dbReference>
<dbReference type="FunFam" id="1.10.287.950:FF:000001">
    <property type="entry name" value="Methyl-accepting chemotaxis sensory transducer"/>
    <property type="match status" value="1"/>
</dbReference>
<feature type="coiled-coil region" evidence="7">
    <location>
        <begin position="440"/>
        <end position="506"/>
    </location>
</feature>
<evidence type="ECO:0000256" key="8">
    <source>
        <dbReference type="SAM" id="MobiDB-lite"/>
    </source>
</evidence>
<accession>A0A0H3HZJ3</accession>
<keyword evidence="3" id="KW-0145">Chemotaxis</keyword>
<sequence length="555" mass="59700">MNITQRLLLTFSLMSLALIALVIVTLSLLSGFQSRFEYVQDNAIPSIKDLNSLVDKSNSLVLFLYRHQTTDDDRKLPAIEQDINRTIEEIKKLNEYYLINDASSEADRQLTNTAIDQTQKLQASLPVFINASKANQNDIALGLLQGMDGPGKAVRDLLANYRKQFDLNVKMGDDLRQVNKQVYDQTWFGLLSGTLLVVLLIGFFAVRTILGIRKSLNNMNQTMEDVSNHLDLTIQADDRRKDEVGNTARAFNSLMHRVSAALASVNASSQSVSSAATQIAAGNEDLSARTEEQAASLEQTAASMTEISETVRQNAENTQQASLLAGNASRISVNSADSVSTMLSTMEHIRTSSGKITDIIALIEGIAFQTNILALNAAVEAARAGEQGRGFAVVAGEVRTLAQRSSTAAREIKDLIGASNSLVSAGVEQASDVGKNMAAMKDAIQQVTDLVNEIAAATEEQSQGISQVHQAVNQMDDVTQQNASLVEEASAASQSLQEQASTLSQLVGQFIVGQMTPAALTPALASVPSGLSVPRLAPAKKKSAAAQDEGDWQRF</sequence>
<evidence type="ECO:0000256" key="7">
    <source>
        <dbReference type="SAM" id="Coils"/>
    </source>
</evidence>
<feature type="domain" description="HAMP" evidence="11">
    <location>
        <begin position="210"/>
        <end position="263"/>
    </location>
</feature>
<evidence type="ECO:0000256" key="4">
    <source>
        <dbReference type="ARBA" id="ARBA00023224"/>
    </source>
</evidence>
<keyword evidence="7" id="KW-0175">Coiled coil</keyword>
<dbReference type="GO" id="GO:0007165">
    <property type="term" value="P:signal transduction"/>
    <property type="evidence" value="ECO:0007669"/>
    <property type="project" value="UniProtKB-KW"/>
</dbReference>
<dbReference type="CDD" id="cd11386">
    <property type="entry name" value="MCP_signal"/>
    <property type="match status" value="1"/>
</dbReference>
<dbReference type="GeneID" id="45850316"/>
<evidence type="ECO:0000313" key="13">
    <source>
        <dbReference type="EMBL" id="MBI0555047.1"/>
    </source>
</evidence>
<dbReference type="EMBL" id="CP003415">
    <property type="protein sequence ID" value="AFI89247.1"/>
    <property type="molecule type" value="Genomic_DNA"/>
</dbReference>
<keyword evidence="2" id="KW-0488">Methylation</keyword>
<dbReference type="RefSeq" id="WP_014698942.1">
    <property type="nucleotide sequence ID" value="NC_017845.1"/>
</dbReference>
<dbReference type="EMBL" id="PSZG01000001">
    <property type="protein sequence ID" value="RKO75308.1"/>
    <property type="molecule type" value="Genomic_DNA"/>
</dbReference>
<dbReference type="Proteomes" id="UP001194579">
    <property type="component" value="Unassembled WGS sequence"/>
</dbReference>
<dbReference type="GO" id="GO:0006935">
    <property type="term" value="P:chemotaxis"/>
    <property type="evidence" value="ECO:0007669"/>
    <property type="project" value="UniProtKB-KW"/>
</dbReference>
<dbReference type="KEGG" id="ppar:A8F97_12675"/>
<evidence type="ECO:0000259" key="11">
    <source>
        <dbReference type="PROSITE" id="PS50885"/>
    </source>
</evidence>
<keyword evidence="9" id="KW-1133">Transmembrane helix</keyword>
<dbReference type="Proteomes" id="UP000269665">
    <property type="component" value="Unassembled WGS sequence"/>
</dbReference>
<dbReference type="PATRIC" id="fig|1166016.3.peg.1152"/>
<dbReference type="eggNOG" id="COG0840">
    <property type="taxonomic scope" value="Bacteria"/>
</dbReference>
<evidence type="ECO:0000256" key="1">
    <source>
        <dbReference type="ARBA" id="ARBA00004370"/>
    </source>
</evidence>
<comment type="subcellular location">
    <subcellularLocation>
        <location evidence="1">Membrane</location>
    </subcellularLocation>
</comment>
<feature type="transmembrane region" description="Helical" evidence="9">
    <location>
        <begin position="187"/>
        <end position="210"/>
    </location>
</feature>
<dbReference type="GO" id="GO:0005886">
    <property type="term" value="C:plasma membrane"/>
    <property type="evidence" value="ECO:0007669"/>
    <property type="project" value="TreeGrafter"/>
</dbReference>
<evidence type="ECO:0000256" key="9">
    <source>
        <dbReference type="SAM" id="Phobius"/>
    </source>
</evidence>
<dbReference type="PANTHER" id="PTHR43531:SF14">
    <property type="entry name" value="METHYL-ACCEPTING CHEMOTAXIS PROTEIN I-RELATED"/>
    <property type="match status" value="1"/>
</dbReference>
<evidence type="ECO:0000313" key="14">
    <source>
        <dbReference type="EMBL" id="RKO75308.1"/>
    </source>
</evidence>
<evidence type="ECO:0000256" key="3">
    <source>
        <dbReference type="ARBA" id="ARBA00022500"/>
    </source>
</evidence>
<dbReference type="GO" id="GO:0004888">
    <property type="term" value="F:transmembrane signaling receptor activity"/>
    <property type="evidence" value="ECO:0007669"/>
    <property type="project" value="InterPro"/>
</dbReference>
<reference evidence="12 15" key="1">
    <citation type="journal article" date="2012" name="J. Bacteriol.">
        <title>Genome sequence of Pectobacterium sp. strain SCC3193.</title>
        <authorList>
            <person name="Koskinen J.P."/>
            <person name="Laine P."/>
            <person name="Niemi O."/>
            <person name="Nykyri J."/>
            <person name="Harjunpaa H."/>
            <person name="Auvinen P."/>
            <person name="Paulin L."/>
            <person name="Pirhonen M."/>
            <person name="Palva T."/>
            <person name="Holm L."/>
        </authorList>
    </citation>
    <scope>NUCLEOTIDE SEQUENCE [LARGE SCALE GENOMIC DNA]</scope>
    <source>
        <strain evidence="12 15">SCC3193</strain>
    </source>
</reference>
<name>A0A0H3HZJ3_PECPM</name>
<evidence type="ECO:0000259" key="10">
    <source>
        <dbReference type="PROSITE" id="PS50111"/>
    </source>
</evidence>
<evidence type="ECO:0000313" key="15">
    <source>
        <dbReference type="Proteomes" id="UP000008044"/>
    </source>
</evidence>
<evidence type="ECO:0000256" key="2">
    <source>
        <dbReference type="ARBA" id="ARBA00022481"/>
    </source>
</evidence>
<keyword evidence="4 6" id="KW-0807">Transducer</keyword>
<keyword evidence="9" id="KW-0812">Transmembrane</keyword>
<evidence type="ECO:0000313" key="12">
    <source>
        <dbReference type="EMBL" id="AFI89247.1"/>
    </source>
</evidence>
<feature type="region of interest" description="Disordered" evidence="8">
    <location>
        <begin position="536"/>
        <end position="555"/>
    </location>
</feature>
<reference evidence="14 16" key="3">
    <citation type="journal article" date="2018" name="BMC Genomics">
        <title>High genomic variability in the plant pathogenic bacterium Pectobacterium parmentieri deciphered from de novo assembled complete genomes.</title>
        <authorList>
            <person name="Zoledowska S."/>
            <person name="Motyka-Pomagruk A."/>
            <person name="Sledz W."/>
            <person name="Mengoni A."/>
            <person name="Lojkowska E."/>
        </authorList>
    </citation>
    <scope>NUCLEOTIDE SEQUENCE [LARGE SCALE GENOMIC DNA]</scope>
    <source>
        <strain evidence="14 16">IFB5626</strain>
    </source>
</reference>
<reference evidence="17" key="4">
    <citation type="submission" date="2023-07" db="EMBL/GenBank/DDBJ databases">
        <title>Identification of Pectobacterium versatile causing blackleg of potato from New York State with a whole genome sequencing approach.</title>
        <authorList>
            <person name="Ma X."/>
            <person name="Swingle B."/>
        </authorList>
    </citation>
    <scope>NUCLEOTIDE SEQUENCE [LARGE SCALE GENOMIC DNA]</scope>
    <source>
        <strain evidence="17">NY1588A</strain>
    </source>
</reference>